<proteinExistence type="predicted"/>
<dbReference type="STRING" id="1678841.TBC1_1273"/>
<dbReference type="PANTHER" id="PTHR34301">
    <property type="entry name" value="DNA-BINDING PROTEIN-RELATED"/>
    <property type="match status" value="1"/>
</dbReference>
<dbReference type="InterPro" id="IPR027417">
    <property type="entry name" value="P-loop_NTPase"/>
</dbReference>
<dbReference type="PATRIC" id="fig|1678841.3.peg.2739"/>
<gene>
    <name evidence="2" type="ORF">TBC1_1273</name>
</gene>
<sequence length="349" mass="40286">MTLKRNLVNGQSTTLVAIRRIGKTGLIRHLLAQLPAGHTGIYLDILPTESMKELLNALATAVFSTIPEQSKPGKLILDFIKSLRPVIVFDPLTGFPQLTVDVRPGEAERHIRSVLGCLEAYPEKVIIAIDEFQQIMNYPEKNTDAFLRSIIQSLSNVRFIFSGSQQHLMMQLFADPSRPFYQSTGFLKIDKIDADEYVAFIRHHFQHRGHKIEDETIRAMMEWADLHTYYVQLLCNRVFASAGKNVDDELWKQQAARLLLEQEIVFFKYRDLLTKQQWALLKAIAHEGKVFYPTSKDFISKYDLGSPATVLRSLQALQQKEMIYSDYNKEGQMFYSVYDVLFRRWMQGK</sequence>
<dbReference type="SUPFAM" id="SSF52540">
    <property type="entry name" value="P-loop containing nucleoside triphosphate hydrolases"/>
    <property type="match status" value="1"/>
</dbReference>
<name>A0A0S7C4T6_9BACT</name>
<evidence type="ECO:0000259" key="1">
    <source>
        <dbReference type="Pfam" id="PF13401"/>
    </source>
</evidence>
<organism evidence="2">
    <name type="scientific">Lentimicrobium saccharophilum</name>
    <dbReference type="NCBI Taxonomy" id="1678841"/>
    <lineage>
        <taxon>Bacteria</taxon>
        <taxon>Pseudomonadati</taxon>
        <taxon>Bacteroidota</taxon>
        <taxon>Bacteroidia</taxon>
        <taxon>Bacteroidales</taxon>
        <taxon>Lentimicrobiaceae</taxon>
        <taxon>Lentimicrobium</taxon>
    </lineage>
</organism>
<dbReference type="RefSeq" id="WP_201781687.1">
    <property type="nucleotide sequence ID" value="NZ_DF968183.1"/>
</dbReference>
<dbReference type="Proteomes" id="UP000053091">
    <property type="component" value="Unassembled WGS sequence"/>
</dbReference>
<dbReference type="PANTHER" id="PTHR34301:SF8">
    <property type="entry name" value="ATPASE DOMAIN-CONTAINING PROTEIN"/>
    <property type="match status" value="1"/>
</dbReference>
<dbReference type="GO" id="GO:0016887">
    <property type="term" value="F:ATP hydrolysis activity"/>
    <property type="evidence" value="ECO:0007669"/>
    <property type="project" value="InterPro"/>
</dbReference>
<dbReference type="InterPro" id="IPR049945">
    <property type="entry name" value="AAA_22"/>
</dbReference>
<dbReference type="Gene3D" id="3.40.50.300">
    <property type="entry name" value="P-loop containing nucleotide triphosphate hydrolases"/>
    <property type="match status" value="1"/>
</dbReference>
<evidence type="ECO:0000313" key="3">
    <source>
        <dbReference type="Proteomes" id="UP000053091"/>
    </source>
</evidence>
<evidence type="ECO:0000313" key="2">
    <source>
        <dbReference type="EMBL" id="GAP44272.1"/>
    </source>
</evidence>
<accession>A0A0S7C4T6</accession>
<feature type="domain" description="ORC1/DEAH AAA+ ATPase" evidence="1">
    <location>
        <begin position="11"/>
        <end position="165"/>
    </location>
</feature>
<reference evidence="2" key="1">
    <citation type="journal article" date="2015" name="Genome Announc.">
        <title>Draft Genome Sequence of Bacteroidales Strain TBC1, a Novel Isolate from a Methanogenic Wastewater Treatment System.</title>
        <authorList>
            <person name="Tourlousse D.M."/>
            <person name="Matsuura N."/>
            <person name="Sun L."/>
            <person name="Toyonaga M."/>
            <person name="Kuroda K."/>
            <person name="Ohashi A."/>
            <person name="Cruz R."/>
            <person name="Yamaguchi T."/>
            <person name="Sekiguchi Y."/>
        </authorList>
    </citation>
    <scope>NUCLEOTIDE SEQUENCE [LARGE SCALE GENOMIC DNA]</scope>
    <source>
        <strain evidence="2">TBC1</strain>
    </source>
</reference>
<dbReference type="EMBL" id="DF968183">
    <property type="protein sequence ID" value="GAP44272.1"/>
    <property type="molecule type" value="Genomic_DNA"/>
</dbReference>
<protein>
    <submittedName>
        <fullName evidence="2">Predicted ATPase, archaeal AAA+ ATPase superfamily</fullName>
    </submittedName>
</protein>
<keyword evidence="3" id="KW-1185">Reference proteome</keyword>
<dbReference type="Pfam" id="PF13401">
    <property type="entry name" value="AAA_22"/>
    <property type="match status" value="1"/>
</dbReference>
<dbReference type="AlphaFoldDB" id="A0A0S7C4T6"/>